<gene>
    <name evidence="1" type="ORF">MCNF_47360</name>
</gene>
<proteinExistence type="predicted"/>
<accession>A0A7I7Y5E6</accession>
<sequence length="185" mass="19528">MTAVPVVQDEPISGPADGNSLKYQLAVLAPSVADAVAYSGGWLFDRVMAGWEVSVLIPGLDDASPTVRPLEILGARAYNLDVALESACGLRPDAIAVAADIFTGDRRVNREVTAALRRRSVEVSFWGDMTPASVSEGTEVEPVEHPLTAAARAFKSHALALASAASGAVGRTEKFFAIGTPHREW</sequence>
<dbReference type="EMBL" id="AP022612">
    <property type="protein sequence ID" value="BBZ36131.1"/>
    <property type="molecule type" value="Genomic_DNA"/>
</dbReference>
<protein>
    <submittedName>
        <fullName evidence="1">Uncharacterized protein</fullName>
    </submittedName>
</protein>
<reference evidence="1" key="1">
    <citation type="journal article" date="2019" name="Emerg. Microbes Infect.">
        <title>Comprehensive subspecies identification of 175 nontuberculous mycobacteria species based on 7547 genomic profiles.</title>
        <authorList>
            <person name="Matsumoto Y."/>
            <person name="Kinjo T."/>
            <person name="Motooka D."/>
            <person name="Nabeya D."/>
            <person name="Jung N."/>
            <person name="Uechi K."/>
            <person name="Horii T."/>
            <person name="Iida T."/>
            <person name="Fujita J."/>
            <person name="Nakamura S."/>
        </authorList>
    </citation>
    <scope>NUCLEOTIDE SEQUENCE [LARGE SCALE GENOMIC DNA]</scope>
    <source>
        <strain evidence="1">JCM 13671</strain>
    </source>
</reference>
<dbReference type="AlphaFoldDB" id="A0A7I7Y5E6"/>
<reference evidence="1" key="2">
    <citation type="submission" date="2020-02" db="EMBL/GenBank/DDBJ databases">
        <authorList>
            <person name="Matsumoto Y."/>
            <person name="Motooka D."/>
            <person name="Nakamura S."/>
        </authorList>
    </citation>
    <scope>NUCLEOTIDE SEQUENCE</scope>
    <source>
        <strain evidence="1">JCM 13671</strain>
    </source>
</reference>
<evidence type="ECO:0000313" key="1">
    <source>
        <dbReference type="EMBL" id="BBZ36131.1"/>
    </source>
</evidence>
<dbReference type="Proteomes" id="UP000466931">
    <property type="component" value="Chromosome"/>
</dbReference>
<name>A0A7I7Y5E6_9MYCO</name>
<evidence type="ECO:0000313" key="2">
    <source>
        <dbReference type="Proteomes" id="UP000466931"/>
    </source>
</evidence>
<dbReference type="RefSeq" id="WP_234812886.1">
    <property type="nucleotide sequence ID" value="NZ_AP022612.1"/>
</dbReference>
<organism evidence="1 2">
    <name type="scientific">Mycolicibacterium confluentis</name>
    <dbReference type="NCBI Taxonomy" id="28047"/>
    <lineage>
        <taxon>Bacteria</taxon>
        <taxon>Bacillati</taxon>
        <taxon>Actinomycetota</taxon>
        <taxon>Actinomycetes</taxon>
        <taxon>Mycobacteriales</taxon>
        <taxon>Mycobacteriaceae</taxon>
        <taxon>Mycolicibacterium</taxon>
    </lineage>
</organism>
<keyword evidence="2" id="KW-1185">Reference proteome</keyword>